<organism evidence="1">
    <name type="scientific">marine sediment metagenome</name>
    <dbReference type="NCBI Taxonomy" id="412755"/>
    <lineage>
        <taxon>unclassified sequences</taxon>
        <taxon>metagenomes</taxon>
        <taxon>ecological metagenomes</taxon>
    </lineage>
</organism>
<sequence length="230" mass="26159">GLVRYQEQIDTFYEYFKGVQRSNPQTDLPVFRGYVVERAELSSPDAAGAPNWTTKFDSPTATGDALQKWAQATSMPREVVPQTFIDKGQPFPRLVFPLGPLVDRPWGPEVAHPPDIPLFRPEQGDFIQDPARPPEGEGDEKDPWDVLDLNRSFSGQPSTYYDGPRAAYPQPRAGYRGSSYGSSLLGDPNQPPKYLLFRFFDFSVEPGKHYQYRARLVLNNPNYRVEPRYL</sequence>
<protein>
    <submittedName>
        <fullName evidence="1">Uncharacterized protein</fullName>
    </submittedName>
</protein>
<reference evidence="1" key="1">
    <citation type="journal article" date="2014" name="Front. Microbiol.">
        <title>High frequency of phylogenetically diverse reductive dehalogenase-homologous genes in deep subseafloor sedimentary metagenomes.</title>
        <authorList>
            <person name="Kawai M."/>
            <person name="Futagami T."/>
            <person name="Toyoda A."/>
            <person name="Takaki Y."/>
            <person name="Nishi S."/>
            <person name="Hori S."/>
            <person name="Arai W."/>
            <person name="Tsubouchi T."/>
            <person name="Morono Y."/>
            <person name="Uchiyama I."/>
            <person name="Ito T."/>
            <person name="Fujiyama A."/>
            <person name="Inagaki F."/>
            <person name="Takami H."/>
        </authorList>
    </citation>
    <scope>NUCLEOTIDE SEQUENCE</scope>
    <source>
        <strain evidence="1">Expedition CK06-06</strain>
    </source>
</reference>
<dbReference type="EMBL" id="BARS01052808">
    <property type="protein sequence ID" value="GAG45896.1"/>
    <property type="molecule type" value="Genomic_DNA"/>
</dbReference>
<proteinExistence type="predicted"/>
<feature type="non-terminal residue" evidence="1">
    <location>
        <position position="230"/>
    </location>
</feature>
<evidence type="ECO:0000313" key="1">
    <source>
        <dbReference type="EMBL" id="GAG45896.1"/>
    </source>
</evidence>
<accession>X0ZBX1</accession>
<name>X0ZBX1_9ZZZZ</name>
<dbReference type="AlphaFoldDB" id="X0ZBX1"/>
<gene>
    <name evidence="1" type="ORF">S01H1_78457</name>
</gene>
<comment type="caution">
    <text evidence="1">The sequence shown here is derived from an EMBL/GenBank/DDBJ whole genome shotgun (WGS) entry which is preliminary data.</text>
</comment>
<feature type="non-terminal residue" evidence="1">
    <location>
        <position position="1"/>
    </location>
</feature>